<name>A0A1L8DNH0_9DIPT</name>
<dbReference type="PANTHER" id="PTHR10009">
    <property type="entry name" value="PROTEIN YELLOW-RELATED"/>
    <property type="match status" value="1"/>
</dbReference>
<dbReference type="FunFam" id="2.120.10.30:FF:000045">
    <property type="entry name" value="Blast:Protein yellow"/>
    <property type="match status" value="1"/>
</dbReference>
<dbReference type="Gene3D" id="2.120.10.30">
    <property type="entry name" value="TolB, C-terminal domain"/>
    <property type="match status" value="1"/>
</dbReference>
<reference evidence="6" key="1">
    <citation type="submission" date="2016-12" db="EMBL/GenBank/DDBJ databases">
        <title>An insight into the sialome and mialome of the sand fly, Nyssomyia neivai.</title>
        <authorList>
            <person name="Sebastian V."/>
            <person name="Goulart T.M."/>
            <person name="Oliveira W."/>
            <person name="Calvo E."/>
            <person name="Oliveira L.F."/>
            <person name="Pinto M.C."/>
            <person name="Rosselino A.M."/>
            <person name="Ribeiro J.M."/>
        </authorList>
    </citation>
    <scope>NUCLEOTIDE SEQUENCE</scope>
</reference>
<dbReference type="SUPFAM" id="SSF63829">
    <property type="entry name" value="Calcium-dependent phosphotriesterase"/>
    <property type="match status" value="1"/>
</dbReference>
<accession>A0A1L8DNH0</accession>
<feature type="signal peptide" evidence="5">
    <location>
        <begin position="1"/>
        <end position="20"/>
    </location>
</feature>
<keyword evidence="3" id="KW-0964">Secreted</keyword>
<evidence type="ECO:0000256" key="5">
    <source>
        <dbReference type="SAM" id="SignalP"/>
    </source>
</evidence>
<evidence type="ECO:0000256" key="3">
    <source>
        <dbReference type="ARBA" id="ARBA00022525"/>
    </source>
</evidence>
<evidence type="ECO:0000313" key="6">
    <source>
        <dbReference type="EMBL" id="JAV07961.1"/>
    </source>
</evidence>
<dbReference type="GO" id="GO:0005576">
    <property type="term" value="C:extracellular region"/>
    <property type="evidence" value="ECO:0007669"/>
    <property type="project" value="UniProtKB-SubCell"/>
</dbReference>
<comment type="similarity">
    <text evidence="2">Belongs to the major royal jelly protein family.</text>
</comment>
<comment type="subcellular location">
    <subcellularLocation>
        <location evidence="1">Secreted</location>
    </subcellularLocation>
</comment>
<sequence length="524" mass="58529">MLNVLRVLVATVLIVKCTHSQTSPFPPQFTGPTDHLRTRVPPTESQFRVVYEWRVIDFAFPLEQLRLTAIYNHDYIPQNNLISDVKAFANRLYVTMPRMLPGVPATLGWVVMPDNNGRTDPEIEPFPSWAMNERANCSAMQFVQGIAIDAYGILWAVDSGRTETLAPGPGSVVCGPKLWMFDLRRNGSLIHRYDFPEEVVSRGSNYLNKIVVDDAFGGFAYITDNSGADPGIVVFSRKLNTAWKVRDNNSMRAAQNAVQFAVNGTNLGFAIHIDGIALGPYFNPNVVGDNLNRQPLHYDENFERNVYYSPLSSFHLYSIPASVLRNPDFARTASPRQVMAAVTDHGVKSSQTDGMIMDNEGNLFFGLLAEHAIAQWNSYTPFTVDHQRVIARDPFYIQWTDGMSFDSEGHLYVVVNRLHNFVAGRLDTNHVNFRILRSTTGTQSYVNTAAVINGAVTDNGISIPDGIYDTTAFGQFAGFPTTTPQYSGLGSERRYYYNNAATNINSKFLLTVLTLLAVCLHLRR</sequence>
<dbReference type="AlphaFoldDB" id="A0A1L8DNH0"/>
<feature type="chain" id="PRO_5012724715" evidence="5">
    <location>
        <begin position="21"/>
        <end position="524"/>
    </location>
</feature>
<dbReference type="PANTHER" id="PTHR10009:SF18">
    <property type="entry name" value="PROTEIN YELLOW-LIKE PROTEIN"/>
    <property type="match status" value="1"/>
</dbReference>
<dbReference type="Pfam" id="PF03022">
    <property type="entry name" value="MRJP"/>
    <property type="match status" value="1"/>
</dbReference>
<evidence type="ECO:0000256" key="1">
    <source>
        <dbReference type="ARBA" id="ARBA00004613"/>
    </source>
</evidence>
<dbReference type="EMBL" id="GFDF01006123">
    <property type="protein sequence ID" value="JAV07961.1"/>
    <property type="molecule type" value="Transcribed_RNA"/>
</dbReference>
<dbReference type="InterPro" id="IPR011042">
    <property type="entry name" value="6-blade_b-propeller_TolB-like"/>
</dbReference>
<keyword evidence="4 5" id="KW-0732">Signal</keyword>
<dbReference type="InterPro" id="IPR017996">
    <property type="entry name" value="MRJP/yellow-related"/>
</dbReference>
<protein>
    <submittedName>
        <fullName evidence="6">Putative yellow-related salivary protein</fullName>
    </submittedName>
</protein>
<organism evidence="6">
    <name type="scientific">Nyssomyia neivai</name>
    <dbReference type="NCBI Taxonomy" id="330878"/>
    <lineage>
        <taxon>Eukaryota</taxon>
        <taxon>Metazoa</taxon>
        <taxon>Ecdysozoa</taxon>
        <taxon>Arthropoda</taxon>
        <taxon>Hexapoda</taxon>
        <taxon>Insecta</taxon>
        <taxon>Pterygota</taxon>
        <taxon>Neoptera</taxon>
        <taxon>Endopterygota</taxon>
        <taxon>Diptera</taxon>
        <taxon>Nematocera</taxon>
        <taxon>Psychodoidea</taxon>
        <taxon>Psychodidae</taxon>
        <taxon>Nyssomyia</taxon>
    </lineage>
</organism>
<evidence type="ECO:0000256" key="4">
    <source>
        <dbReference type="ARBA" id="ARBA00022729"/>
    </source>
</evidence>
<evidence type="ECO:0000256" key="2">
    <source>
        <dbReference type="ARBA" id="ARBA00009127"/>
    </source>
</evidence>
<proteinExistence type="inferred from homology"/>